<dbReference type="Proteomes" id="UP000635853">
    <property type="component" value="Unassembled WGS sequence"/>
</dbReference>
<keyword evidence="1 11" id="KW-0813">Transport</keyword>
<dbReference type="GO" id="GO:0005524">
    <property type="term" value="F:ATP binding"/>
    <property type="evidence" value="ECO:0007669"/>
    <property type="project" value="UniProtKB-KW"/>
</dbReference>
<comment type="function">
    <text evidence="11">Part of the ABC transporter complex NikABCDE involved in nickel import. Responsible for energy coupling to the transport system.</text>
</comment>
<dbReference type="InterPro" id="IPR003593">
    <property type="entry name" value="AAA+_ATPase"/>
</dbReference>
<organism evidence="13 14">
    <name type="scientific">Rhodovulum visakhapatnamense</name>
    <dbReference type="NCBI Taxonomy" id="364297"/>
    <lineage>
        <taxon>Bacteria</taxon>
        <taxon>Pseudomonadati</taxon>
        <taxon>Pseudomonadota</taxon>
        <taxon>Alphaproteobacteria</taxon>
        <taxon>Rhodobacterales</taxon>
        <taxon>Paracoccaceae</taxon>
        <taxon>Rhodovulum</taxon>
    </lineage>
</organism>
<keyword evidence="5 11" id="KW-0547">Nucleotide-binding</keyword>
<evidence type="ECO:0000256" key="10">
    <source>
        <dbReference type="ARBA" id="ARBA00023136"/>
    </source>
</evidence>
<evidence type="ECO:0000256" key="1">
    <source>
        <dbReference type="ARBA" id="ARBA00022448"/>
    </source>
</evidence>
<dbReference type="InterPro" id="IPR014137">
    <property type="entry name" value="Nickel_NikE"/>
</dbReference>
<evidence type="ECO:0000256" key="6">
    <source>
        <dbReference type="ARBA" id="ARBA00022840"/>
    </source>
</evidence>
<keyword evidence="14" id="KW-1185">Reference proteome</keyword>
<dbReference type="NCBIfam" id="TIGR02769">
    <property type="entry name" value="nickel_nikE"/>
    <property type="match status" value="1"/>
</dbReference>
<dbReference type="PANTHER" id="PTHR43776:SF7">
    <property type="entry name" value="D,D-DIPEPTIDE TRANSPORT ATP-BINDING PROTEIN DDPF-RELATED"/>
    <property type="match status" value="1"/>
</dbReference>
<comment type="subunit">
    <text evidence="11">The complex is composed of two ATP-binding proteins (NikD and NikE), two transmembrane proteins (NikB and NikC) and a solute-binding protein (NikA).</text>
</comment>
<sequence length="277" mass="29725">MTALLSAEGLCKSYTRRSLIRAQAPREVLSGVSIAVAPGESLAVLGRSGSGKSTLMRLLMGLEKPSAGRVSFRGQDLQHLDAAGTRNFRASVQMVFQDSIGAVNPRFRLGDIVAEPLRHLTALDKRARTARVAELLASVGLCPEDARKHPSQVSGGQLQRVCIARALATDPALLVLDEAVSNLDILLQGQIIDLIRSLRTQRGMALVFITHDLRLVRLLCERVAVMDAGRILETGPVDRRLQLQSRAGRALQDAILPALPKAKGMHAGAGLEDVNVG</sequence>
<keyword evidence="4 11" id="KW-0533">Nickel</keyword>
<keyword evidence="6 11" id="KW-0067">ATP-binding</keyword>
<comment type="catalytic activity">
    <reaction evidence="11">
        <text>Ni(2+)(out) + ATP + H2O = Ni(2+)(in) + ADP + phosphate + H(+)</text>
        <dbReference type="Rhea" id="RHEA:15557"/>
        <dbReference type="ChEBI" id="CHEBI:15377"/>
        <dbReference type="ChEBI" id="CHEBI:15378"/>
        <dbReference type="ChEBI" id="CHEBI:30616"/>
        <dbReference type="ChEBI" id="CHEBI:43474"/>
        <dbReference type="ChEBI" id="CHEBI:49786"/>
        <dbReference type="ChEBI" id="CHEBI:456216"/>
        <dbReference type="EC" id="7.2.2.11"/>
    </reaction>
</comment>
<dbReference type="RefSeq" id="WP_075787727.1">
    <property type="nucleotide sequence ID" value="NZ_JAESIL010000020.1"/>
</dbReference>
<dbReference type="InterPro" id="IPR050319">
    <property type="entry name" value="ABC_transp_ATP-bind"/>
</dbReference>
<dbReference type="InterPro" id="IPR017871">
    <property type="entry name" value="ABC_transporter-like_CS"/>
</dbReference>
<comment type="caution">
    <text evidence="13">The sequence shown here is derived from an EMBL/GenBank/DDBJ whole genome shotgun (WGS) entry which is preliminary data.</text>
</comment>
<evidence type="ECO:0000256" key="11">
    <source>
        <dbReference type="RuleBase" id="RU369064"/>
    </source>
</evidence>
<evidence type="ECO:0000256" key="4">
    <source>
        <dbReference type="ARBA" id="ARBA00022596"/>
    </source>
</evidence>
<dbReference type="SMART" id="SM00382">
    <property type="entry name" value="AAA"/>
    <property type="match status" value="1"/>
</dbReference>
<dbReference type="InterPro" id="IPR003439">
    <property type="entry name" value="ABC_transporter-like_ATP-bd"/>
</dbReference>
<dbReference type="CDD" id="cd03257">
    <property type="entry name" value="ABC_NikE_OppD_transporters"/>
    <property type="match status" value="1"/>
</dbReference>
<evidence type="ECO:0000313" key="13">
    <source>
        <dbReference type="EMBL" id="MBL3577821.1"/>
    </source>
</evidence>
<dbReference type="NCBIfam" id="NF007739">
    <property type="entry name" value="PRK10419.1"/>
    <property type="match status" value="1"/>
</dbReference>
<keyword evidence="3 11" id="KW-0997">Cell inner membrane</keyword>
<evidence type="ECO:0000256" key="5">
    <source>
        <dbReference type="ARBA" id="ARBA00022741"/>
    </source>
</evidence>
<evidence type="ECO:0000256" key="7">
    <source>
        <dbReference type="ARBA" id="ARBA00022967"/>
    </source>
</evidence>
<evidence type="ECO:0000256" key="8">
    <source>
        <dbReference type="ARBA" id="ARBA00023065"/>
    </source>
</evidence>
<evidence type="ECO:0000256" key="2">
    <source>
        <dbReference type="ARBA" id="ARBA00022475"/>
    </source>
</evidence>
<evidence type="ECO:0000256" key="9">
    <source>
        <dbReference type="ARBA" id="ARBA00023112"/>
    </source>
</evidence>
<dbReference type="SUPFAM" id="SSF52540">
    <property type="entry name" value="P-loop containing nucleoside triphosphate hydrolases"/>
    <property type="match status" value="1"/>
</dbReference>
<accession>A0ABS1RDW2</accession>
<dbReference type="Pfam" id="PF00005">
    <property type="entry name" value="ABC_tran"/>
    <property type="match status" value="1"/>
</dbReference>
<dbReference type="EMBL" id="JAESIL010000020">
    <property type="protein sequence ID" value="MBL3577821.1"/>
    <property type="molecule type" value="Genomic_DNA"/>
</dbReference>
<dbReference type="EC" id="7.2.2.11" evidence="11"/>
<dbReference type="Gene3D" id="3.40.50.300">
    <property type="entry name" value="P-loop containing nucleotide triphosphate hydrolases"/>
    <property type="match status" value="1"/>
</dbReference>
<evidence type="ECO:0000256" key="3">
    <source>
        <dbReference type="ARBA" id="ARBA00022519"/>
    </source>
</evidence>
<dbReference type="InterPro" id="IPR027417">
    <property type="entry name" value="P-loop_NTPase"/>
</dbReference>
<keyword evidence="2 11" id="KW-1003">Cell membrane</keyword>
<proteinExistence type="inferred from homology"/>
<dbReference type="PROSITE" id="PS00211">
    <property type="entry name" value="ABC_TRANSPORTER_1"/>
    <property type="match status" value="1"/>
</dbReference>
<reference evidence="14" key="1">
    <citation type="submission" date="2021-01" db="EMBL/GenBank/DDBJ databases">
        <title>Draft genomes of Rhodovulum sulfidophilum.</title>
        <authorList>
            <person name="Guzman M.S."/>
        </authorList>
    </citation>
    <scope>NUCLEOTIDE SEQUENCE [LARGE SCALE GENOMIC DNA]</scope>
    <source>
        <strain evidence="14">AB19</strain>
    </source>
</reference>
<protein>
    <recommendedName>
        <fullName evidence="11">Nickel import ATP-binding protein NikE</fullName>
        <ecNumber evidence="11">7.2.2.11</ecNumber>
    </recommendedName>
</protein>
<dbReference type="PANTHER" id="PTHR43776">
    <property type="entry name" value="TRANSPORT ATP-BINDING PROTEIN"/>
    <property type="match status" value="1"/>
</dbReference>
<keyword evidence="10 11" id="KW-0472">Membrane</keyword>
<evidence type="ECO:0000259" key="12">
    <source>
        <dbReference type="PROSITE" id="PS50893"/>
    </source>
</evidence>
<name>A0ABS1RDW2_9RHOB</name>
<keyword evidence="7 11" id="KW-1278">Translocase</keyword>
<feature type="domain" description="ABC transporter" evidence="12">
    <location>
        <begin position="14"/>
        <end position="253"/>
    </location>
</feature>
<keyword evidence="9 11" id="KW-0921">Nickel transport</keyword>
<comment type="subcellular location">
    <subcellularLocation>
        <location evidence="11">Cell inner membrane</location>
        <topology evidence="11">Peripheral membrane protein</topology>
    </subcellularLocation>
</comment>
<dbReference type="PROSITE" id="PS50893">
    <property type="entry name" value="ABC_TRANSPORTER_2"/>
    <property type="match status" value="1"/>
</dbReference>
<evidence type="ECO:0000313" key="14">
    <source>
        <dbReference type="Proteomes" id="UP000635853"/>
    </source>
</evidence>
<comment type="similarity">
    <text evidence="11">Belongs to the ABC transporter superfamily. Nickel importer (TC 3.A.1.5.3) family.</text>
</comment>
<keyword evidence="8 11" id="KW-0406">Ion transport</keyword>
<gene>
    <name evidence="13" type="primary">nikE</name>
    <name evidence="13" type="ORF">JMJ92_06565</name>
</gene>